<dbReference type="InterPro" id="IPR005946">
    <property type="entry name" value="Rib-P_diPkinase"/>
</dbReference>
<keyword evidence="14" id="KW-1185">Reference proteome</keyword>
<dbReference type="GO" id="GO:0002189">
    <property type="term" value="C:ribose phosphate diphosphokinase complex"/>
    <property type="evidence" value="ECO:0007669"/>
    <property type="project" value="UniProtKB-ARBA"/>
</dbReference>
<organism evidence="13 14">
    <name type="scientific">Thelonectria olida</name>
    <dbReference type="NCBI Taxonomy" id="1576542"/>
    <lineage>
        <taxon>Eukaryota</taxon>
        <taxon>Fungi</taxon>
        <taxon>Dikarya</taxon>
        <taxon>Ascomycota</taxon>
        <taxon>Pezizomycotina</taxon>
        <taxon>Sordariomycetes</taxon>
        <taxon>Hypocreomycetidae</taxon>
        <taxon>Hypocreales</taxon>
        <taxon>Nectriaceae</taxon>
        <taxon>Thelonectria</taxon>
    </lineage>
</organism>
<comment type="similarity">
    <text evidence="2">Belongs to the ribose-phosphate pyrophosphokinase family.</text>
</comment>
<comment type="caution">
    <text evidence="13">The sequence shown here is derived from an EMBL/GenBank/DDBJ whole genome shotgun (WGS) entry which is preliminary data.</text>
</comment>
<name>A0A9P8VQL1_9HYPO</name>
<dbReference type="Gene3D" id="3.40.50.2020">
    <property type="match status" value="2"/>
</dbReference>
<evidence type="ECO:0000256" key="3">
    <source>
        <dbReference type="ARBA" id="ARBA00013247"/>
    </source>
</evidence>
<keyword evidence="5" id="KW-0479">Metal-binding</keyword>
<dbReference type="FunFam" id="3.40.50.2020:FF:000005">
    <property type="entry name" value="Ribose-phosphate pyrophosphokinase 1"/>
    <property type="match status" value="1"/>
</dbReference>
<evidence type="ECO:0000256" key="10">
    <source>
        <dbReference type="ARBA" id="ARBA00022842"/>
    </source>
</evidence>
<dbReference type="PANTHER" id="PTHR10210:SF32">
    <property type="entry name" value="RIBOSE-PHOSPHATE PYROPHOSPHOKINASE 2"/>
    <property type="match status" value="1"/>
</dbReference>
<keyword evidence="4" id="KW-0808">Transferase</keyword>
<evidence type="ECO:0000256" key="1">
    <source>
        <dbReference type="ARBA" id="ARBA00004996"/>
    </source>
</evidence>
<dbReference type="GO" id="GO:0005737">
    <property type="term" value="C:cytoplasm"/>
    <property type="evidence" value="ECO:0007669"/>
    <property type="project" value="TreeGrafter"/>
</dbReference>
<dbReference type="AlphaFoldDB" id="A0A9P8VQL1"/>
<dbReference type="EC" id="2.7.6.1" evidence="3"/>
<evidence type="ECO:0000313" key="13">
    <source>
        <dbReference type="EMBL" id="KAH6867165.1"/>
    </source>
</evidence>
<dbReference type="Pfam" id="PF14572">
    <property type="entry name" value="Pribosyl_synth"/>
    <property type="match status" value="1"/>
</dbReference>
<dbReference type="InterPro" id="IPR029057">
    <property type="entry name" value="PRTase-like"/>
</dbReference>
<keyword evidence="7" id="KW-0547">Nucleotide-binding</keyword>
<evidence type="ECO:0000256" key="9">
    <source>
        <dbReference type="ARBA" id="ARBA00022840"/>
    </source>
</evidence>
<comment type="catalytic activity">
    <reaction evidence="11">
        <text>D-ribose 5-phosphate + ATP = 5-phospho-alpha-D-ribose 1-diphosphate + AMP + H(+)</text>
        <dbReference type="Rhea" id="RHEA:15609"/>
        <dbReference type="ChEBI" id="CHEBI:15378"/>
        <dbReference type="ChEBI" id="CHEBI:30616"/>
        <dbReference type="ChEBI" id="CHEBI:58017"/>
        <dbReference type="ChEBI" id="CHEBI:78346"/>
        <dbReference type="ChEBI" id="CHEBI:456215"/>
        <dbReference type="EC" id="2.7.6.1"/>
    </reaction>
</comment>
<keyword evidence="10" id="KW-0460">Magnesium</keyword>
<dbReference type="OrthoDB" id="413572at2759"/>
<dbReference type="GO" id="GO:0000287">
    <property type="term" value="F:magnesium ion binding"/>
    <property type="evidence" value="ECO:0007669"/>
    <property type="project" value="InterPro"/>
</dbReference>
<proteinExistence type="inferred from homology"/>
<dbReference type="NCBIfam" id="TIGR01251">
    <property type="entry name" value="ribP_PPkin"/>
    <property type="match status" value="1"/>
</dbReference>
<evidence type="ECO:0000256" key="7">
    <source>
        <dbReference type="ARBA" id="ARBA00022741"/>
    </source>
</evidence>
<evidence type="ECO:0000256" key="2">
    <source>
        <dbReference type="ARBA" id="ARBA00006478"/>
    </source>
</evidence>
<evidence type="ECO:0000256" key="12">
    <source>
        <dbReference type="SAM" id="MobiDB-lite"/>
    </source>
</evidence>
<dbReference type="GO" id="GO:0005524">
    <property type="term" value="F:ATP binding"/>
    <property type="evidence" value="ECO:0007669"/>
    <property type="project" value="UniProtKB-KW"/>
</dbReference>
<dbReference type="GO" id="GO:0016301">
    <property type="term" value="F:kinase activity"/>
    <property type="evidence" value="ECO:0007669"/>
    <property type="project" value="UniProtKB-KW"/>
</dbReference>
<dbReference type="GO" id="GO:0006164">
    <property type="term" value="P:purine nucleotide biosynthetic process"/>
    <property type="evidence" value="ECO:0007669"/>
    <property type="project" value="TreeGrafter"/>
</dbReference>
<reference evidence="13 14" key="1">
    <citation type="journal article" date="2021" name="Nat. Commun.">
        <title>Genetic determinants of endophytism in the Arabidopsis root mycobiome.</title>
        <authorList>
            <person name="Mesny F."/>
            <person name="Miyauchi S."/>
            <person name="Thiergart T."/>
            <person name="Pickel B."/>
            <person name="Atanasova L."/>
            <person name="Karlsson M."/>
            <person name="Huettel B."/>
            <person name="Barry K.W."/>
            <person name="Haridas S."/>
            <person name="Chen C."/>
            <person name="Bauer D."/>
            <person name="Andreopoulos W."/>
            <person name="Pangilinan J."/>
            <person name="LaButti K."/>
            <person name="Riley R."/>
            <person name="Lipzen A."/>
            <person name="Clum A."/>
            <person name="Drula E."/>
            <person name="Henrissat B."/>
            <person name="Kohler A."/>
            <person name="Grigoriev I.V."/>
            <person name="Martin F.M."/>
            <person name="Hacquard S."/>
        </authorList>
    </citation>
    <scope>NUCLEOTIDE SEQUENCE [LARGE SCALE GENOMIC DNA]</scope>
    <source>
        <strain evidence="13 14">MPI-CAGE-CH-0241</strain>
    </source>
</reference>
<keyword evidence="9" id="KW-0067">ATP-binding</keyword>
<evidence type="ECO:0000256" key="8">
    <source>
        <dbReference type="ARBA" id="ARBA00022777"/>
    </source>
</evidence>
<protein>
    <recommendedName>
        <fullName evidence="3">ribose-phosphate diphosphokinase</fullName>
        <ecNumber evidence="3">2.7.6.1</ecNumber>
    </recommendedName>
</protein>
<dbReference type="GO" id="GO:0006015">
    <property type="term" value="P:5-phosphoribose 1-diphosphate biosynthetic process"/>
    <property type="evidence" value="ECO:0007669"/>
    <property type="project" value="TreeGrafter"/>
</dbReference>
<dbReference type="EMBL" id="JAGPYM010000121">
    <property type="protein sequence ID" value="KAH6867165.1"/>
    <property type="molecule type" value="Genomic_DNA"/>
</dbReference>
<evidence type="ECO:0000256" key="11">
    <source>
        <dbReference type="ARBA" id="ARBA00049535"/>
    </source>
</evidence>
<evidence type="ECO:0000256" key="6">
    <source>
        <dbReference type="ARBA" id="ARBA00022727"/>
    </source>
</evidence>
<evidence type="ECO:0000256" key="5">
    <source>
        <dbReference type="ARBA" id="ARBA00022723"/>
    </source>
</evidence>
<keyword evidence="6" id="KW-0545">Nucleotide biosynthesis</keyword>
<comment type="pathway">
    <text evidence="1">Metabolic intermediate biosynthesis; 5-phospho-alpha-D-ribose 1-diphosphate biosynthesis; 5-phospho-alpha-D-ribose 1-diphosphate from D-ribose 5-phosphate (route I): step 1/1.</text>
</comment>
<dbReference type="GO" id="GO:0016757">
    <property type="term" value="F:glycosyltransferase activity"/>
    <property type="evidence" value="ECO:0007669"/>
    <property type="project" value="UniProtKB-KW"/>
</dbReference>
<dbReference type="PANTHER" id="PTHR10210">
    <property type="entry name" value="RIBOSE-PHOSPHATE DIPHOSPHOKINASE FAMILY MEMBER"/>
    <property type="match status" value="1"/>
</dbReference>
<evidence type="ECO:0000313" key="14">
    <source>
        <dbReference type="Proteomes" id="UP000777438"/>
    </source>
</evidence>
<dbReference type="Proteomes" id="UP000777438">
    <property type="component" value="Unassembled WGS sequence"/>
</dbReference>
<keyword evidence="8" id="KW-0418">Kinase</keyword>
<evidence type="ECO:0000256" key="4">
    <source>
        <dbReference type="ARBA" id="ARBA00022679"/>
    </source>
</evidence>
<dbReference type="GO" id="GO:0004749">
    <property type="term" value="F:ribose phosphate diphosphokinase activity"/>
    <property type="evidence" value="ECO:0007669"/>
    <property type="project" value="UniProtKB-EC"/>
</dbReference>
<feature type="region of interest" description="Disordered" evidence="12">
    <location>
        <begin position="1"/>
        <end position="48"/>
    </location>
</feature>
<gene>
    <name evidence="13" type="ORF">B0T10DRAFT_534330</name>
</gene>
<dbReference type="InterPro" id="IPR000836">
    <property type="entry name" value="PRTase_dom"/>
</dbReference>
<accession>A0A9P8VQL1</accession>
<keyword evidence="13" id="KW-0328">Glycosyltransferase</keyword>
<dbReference type="SUPFAM" id="SSF53271">
    <property type="entry name" value="PRTase-like"/>
    <property type="match status" value="1"/>
</dbReference>
<dbReference type="CDD" id="cd06223">
    <property type="entry name" value="PRTases_typeI"/>
    <property type="match status" value="1"/>
</dbReference>
<sequence length="255" mass="27720">MSLNSSIREVSVTVGESVRDKDARKTRRGHATDGRMQPRSYNGSPRQPGEVSLTFLVQISDRKHPAKGVNNCQVDNLYAEPSVFRWIQEHVNTEDCIIVSPDAGGATKYATSLASRLGLPFALIHKERPRPNEVGRVVLVGDVVGKIAILVDDIADTCERTNSWSWAAKAASVVKEYGAADVVAIVTHVLSNPAVDTINKSVLSQVVVINTVPIGDKLERSPKLKVIDISVTIAEAIRRTHNGGSVSYLLRHDPV</sequence>